<comment type="caution">
    <text evidence="2">The sequence shown here is derived from an EMBL/GenBank/DDBJ whole genome shotgun (WGS) entry which is preliminary data.</text>
</comment>
<name>A0AAN7H957_9PEZI</name>
<protein>
    <recommendedName>
        <fullName evidence="1">Azaphilone pigments biosynthesis cluster protein L N-terminal domain-containing protein</fullName>
    </recommendedName>
</protein>
<evidence type="ECO:0000313" key="2">
    <source>
        <dbReference type="EMBL" id="KAK4235982.1"/>
    </source>
</evidence>
<accession>A0AAN7H957</accession>
<evidence type="ECO:0000313" key="3">
    <source>
        <dbReference type="Proteomes" id="UP001303760"/>
    </source>
</evidence>
<dbReference type="EMBL" id="MU860223">
    <property type="protein sequence ID" value="KAK4235982.1"/>
    <property type="molecule type" value="Genomic_DNA"/>
</dbReference>
<dbReference type="Proteomes" id="UP001303760">
    <property type="component" value="Unassembled WGS sequence"/>
</dbReference>
<dbReference type="AlphaFoldDB" id="A0AAN7H957"/>
<dbReference type="Pfam" id="PF17111">
    <property type="entry name" value="PigL_N"/>
    <property type="match status" value="1"/>
</dbReference>
<organism evidence="2 3">
    <name type="scientific">Achaetomium macrosporum</name>
    <dbReference type="NCBI Taxonomy" id="79813"/>
    <lineage>
        <taxon>Eukaryota</taxon>
        <taxon>Fungi</taxon>
        <taxon>Dikarya</taxon>
        <taxon>Ascomycota</taxon>
        <taxon>Pezizomycotina</taxon>
        <taxon>Sordariomycetes</taxon>
        <taxon>Sordariomycetidae</taxon>
        <taxon>Sordariales</taxon>
        <taxon>Chaetomiaceae</taxon>
        <taxon>Achaetomium</taxon>
    </lineage>
</organism>
<gene>
    <name evidence="2" type="ORF">C8A03DRAFT_45950</name>
</gene>
<keyword evidence="3" id="KW-1185">Reference proteome</keyword>
<proteinExistence type="predicted"/>
<dbReference type="InterPro" id="IPR031348">
    <property type="entry name" value="PigL_N"/>
</dbReference>
<reference evidence="2" key="2">
    <citation type="submission" date="2023-05" db="EMBL/GenBank/DDBJ databases">
        <authorList>
            <consortium name="Lawrence Berkeley National Laboratory"/>
            <person name="Steindorff A."/>
            <person name="Hensen N."/>
            <person name="Bonometti L."/>
            <person name="Westerberg I."/>
            <person name="Brannstrom I.O."/>
            <person name="Guillou S."/>
            <person name="Cros-Aarteil S."/>
            <person name="Calhoun S."/>
            <person name="Haridas S."/>
            <person name="Kuo A."/>
            <person name="Mondo S."/>
            <person name="Pangilinan J."/>
            <person name="Riley R."/>
            <person name="Labutti K."/>
            <person name="Andreopoulos B."/>
            <person name="Lipzen A."/>
            <person name="Chen C."/>
            <person name="Yanf M."/>
            <person name="Daum C."/>
            <person name="Ng V."/>
            <person name="Clum A."/>
            <person name="Ohm R."/>
            <person name="Martin F."/>
            <person name="Silar P."/>
            <person name="Natvig D."/>
            <person name="Lalanne C."/>
            <person name="Gautier V."/>
            <person name="Ament-Velasquez S.L."/>
            <person name="Kruys A."/>
            <person name="Hutchinson M.I."/>
            <person name="Powell A.J."/>
            <person name="Barry K."/>
            <person name="Miller A.N."/>
            <person name="Grigoriev I.V."/>
            <person name="Debuchy R."/>
            <person name="Gladieux P."/>
            <person name="Thoren M.H."/>
            <person name="Johannesson H."/>
        </authorList>
    </citation>
    <scope>NUCLEOTIDE SEQUENCE</scope>
    <source>
        <strain evidence="2">CBS 532.94</strain>
    </source>
</reference>
<sequence>MDGLSIAAGVVGIAVPALHCVRLLVDDLKDIVNAPDAIKLLKDNLLSIDNSLTSLQIISGPEWESLGESIADQTKSAMELCSNSCDRFRTVLVRWTRHSSDGKLSWQDRAMVGFFKQGQIKSMSKQLQNCKITLTSVVSIATLHSSLNQTHTAEDMTQMISTKETEVANAIEVTHKQLAEVNAKLGALQLARQDEGETEADRASAISQAAVEQTALDASGKLLQELLEKTKTTAANAMRNQGETRNIFGNLGKGFMIGNNSGAINSNFS</sequence>
<evidence type="ECO:0000259" key="1">
    <source>
        <dbReference type="Pfam" id="PF17111"/>
    </source>
</evidence>
<reference evidence="2" key="1">
    <citation type="journal article" date="2023" name="Mol. Phylogenet. Evol.">
        <title>Genome-scale phylogeny and comparative genomics of the fungal order Sordariales.</title>
        <authorList>
            <person name="Hensen N."/>
            <person name="Bonometti L."/>
            <person name="Westerberg I."/>
            <person name="Brannstrom I.O."/>
            <person name="Guillou S."/>
            <person name="Cros-Aarteil S."/>
            <person name="Calhoun S."/>
            <person name="Haridas S."/>
            <person name="Kuo A."/>
            <person name="Mondo S."/>
            <person name="Pangilinan J."/>
            <person name="Riley R."/>
            <person name="LaButti K."/>
            <person name="Andreopoulos B."/>
            <person name="Lipzen A."/>
            <person name="Chen C."/>
            <person name="Yan M."/>
            <person name="Daum C."/>
            <person name="Ng V."/>
            <person name="Clum A."/>
            <person name="Steindorff A."/>
            <person name="Ohm R.A."/>
            <person name="Martin F."/>
            <person name="Silar P."/>
            <person name="Natvig D.O."/>
            <person name="Lalanne C."/>
            <person name="Gautier V."/>
            <person name="Ament-Velasquez S.L."/>
            <person name="Kruys A."/>
            <person name="Hutchinson M.I."/>
            <person name="Powell A.J."/>
            <person name="Barry K."/>
            <person name="Miller A.N."/>
            <person name="Grigoriev I.V."/>
            <person name="Debuchy R."/>
            <person name="Gladieux P."/>
            <person name="Hiltunen Thoren M."/>
            <person name="Johannesson H."/>
        </authorList>
    </citation>
    <scope>NUCLEOTIDE SEQUENCE</scope>
    <source>
        <strain evidence="2">CBS 532.94</strain>
    </source>
</reference>
<feature type="domain" description="Azaphilone pigments biosynthesis cluster protein L N-terminal" evidence="1">
    <location>
        <begin position="1"/>
        <end position="202"/>
    </location>
</feature>